<dbReference type="EMBL" id="CM001215">
    <property type="protein sequence ID" value="EGP81937.1"/>
    <property type="molecule type" value="Genomic_DNA"/>
</dbReference>
<dbReference type="Gene3D" id="2.40.50.40">
    <property type="match status" value="1"/>
</dbReference>
<dbReference type="CDD" id="cd00024">
    <property type="entry name" value="CD_CSD"/>
    <property type="match status" value="1"/>
</dbReference>
<dbReference type="PROSITE" id="PS50013">
    <property type="entry name" value="CHROMO_2"/>
    <property type="match status" value="1"/>
</dbReference>
<feature type="compositionally biased region" description="Basic and acidic residues" evidence="4">
    <location>
        <begin position="21"/>
        <end position="31"/>
    </location>
</feature>
<evidence type="ECO:0000256" key="3">
    <source>
        <dbReference type="ARBA" id="ARBA00023242"/>
    </source>
</evidence>
<dbReference type="InterPro" id="IPR000953">
    <property type="entry name" value="Chromo/chromo_shadow_dom"/>
</dbReference>
<dbReference type="RefSeq" id="XP_003846961.1">
    <property type="nucleotide sequence ID" value="XM_003846913.1"/>
</dbReference>
<feature type="region of interest" description="Disordered" evidence="4">
    <location>
        <begin position="179"/>
        <end position="246"/>
    </location>
</feature>
<evidence type="ECO:0000256" key="1">
    <source>
        <dbReference type="ARBA" id="ARBA00004123"/>
    </source>
</evidence>
<feature type="compositionally biased region" description="Basic residues" evidence="4">
    <location>
        <begin position="227"/>
        <end position="237"/>
    </location>
</feature>
<comment type="subcellular location">
    <subcellularLocation>
        <location evidence="1">Nucleus</location>
    </subcellularLocation>
</comment>
<dbReference type="SMART" id="SM00298">
    <property type="entry name" value="CHROMO"/>
    <property type="match status" value="1"/>
</dbReference>
<dbReference type="InParanoid" id="F9XS52"/>
<dbReference type="GO" id="GO:0006338">
    <property type="term" value="P:chromatin remodeling"/>
    <property type="evidence" value="ECO:0007669"/>
    <property type="project" value="UniProtKB-ARBA"/>
</dbReference>
<evidence type="ECO:0000259" key="5">
    <source>
        <dbReference type="PROSITE" id="PS50013"/>
    </source>
</evidence>
<dbReference type="Pfam" id="PF00385">
    <property type="entry name" value="Chromo"/>
    <property type="match status" value="1"/>
</dbReference>
<dbReference type="AlphaFoldDB" id="F9XS52"/>
<keyword evidence="7" id="KW-1185">Reference proteome</keyword>
<organism evidence="6 7">
    <name type="scientific">Zymoseptoria tritici (strain CBS 115943 / IPO323)</name>
    <name type="common">Speckled leaf blotch fungus</name>
    <name type="synonym">Septoria tritici</name>
    <dbReference type="NCBI Taxonomy" id="336722"/>
    <lineage>
        <taxon>Eukaryota</taxon>
        <taxon>Fungi</taxon>
        <taxon>Dikarya</taxon>
        <taxon>Ascomycota</taxon>
        <taxon>Pezizomycotina</taxon>
        <taxon>Dothideomycetes</taxon>
        <taxon>Dothideomycetidae</taxon>
        <taxon>Mycosphaerellales</taxon>
        <taxon>Mycosphaerellaceae</taxon>
        <taxon>Zymoseptoria</taxon>
    </lineage>
</organism>
<dbReference type="SUPFAM" id="SSF54160">
    <property type="entry name" value="Chromo domain-like"/>
    <property type="match status" value="1"/>
</dbReference>
<comment type="subunit">
    <text evidence="2">Component of the NuA4 histone acetyltransferase complex.</text>
</comment>
<evidence type="ECO:0000313" key="6">
    <source>
        <dbReference type="EMBL" id="EGP81937.1"/>
    </source>
</evidence>
<dbReference type="InterPro" id="IPR023780">
    <property type="entry name" value="Chromo_domain"/>
</dbReference>
<feature type="region of interest" description="Disordered" evidence="4">
    <location>
        <begin position="1"/>
        <end position="42"/>
    </location>
</feature>
<dbReference type="GO" id="GO:0005634">
    <property type="term" value="C:nucleus"/>
    <property type="evidence" value="ECO:0007669"/>
    <property type="project" value="UniProtKB-SubCell"/>
</dbReference>
<dbReference type="Proteomes" id="UP000008062">
    <property type="component" value="Chromosome 20"/>
</dbReference>
<feature type="compositionally biased region" description="Acidic residues" evidence="4">
    <location>
        <begin position="209"/>
        <end position="218"/>
    </location>
</feature>
<proteinExistence type="predicted"/>
<gene>
    <name evidence="6" type="ORF">MYCGRDRAFT_98042</name>
</gene>
<keyword evidence="3" id="KW-0539">Nucleus</keyword>
<dbReference type="HOGENOM" id="CLU_453573_0_0_1"/>
<feature type="domain" description="Chromo" evidence="5">
    <location>
        <begin position="213"/>
        <end position="280"/>
    </location>
</feature>
<sequence>MSVERIARKRRTSMTRNTTVHNREDSRKKGLGEYSSPMRAELREQPAKVNQLVEEALKRTQHATDTAGLSRHLDTVKSAAVNSATSPAELRHRCDLGECRKVLELQASTLQVLKRWLSKPPPIPGIGSSADTRNAVVAIGNSNAHQLALMAFVLGFELAEVQAKVKTIDDRMQTEIREGKQMAAEMSKRSIRRRSPPWTVASAAASDSEHEEYEVEEVPDVRTRSAPGRKSKSKSKKSPPPSTQYLVHWKGYPRSEATWEPAESVVKHAGAAVADFHHNHPGLSIQVALRPPQGRSGPDQIDACKGRQTLAIRIREVDLFRDATQKPRFPSSVTSSGILFRIQPLASTQAIMRRFISMLRSNTKRVNGNDTNNANPIGNALDGGFGSPLNNPVANLTQDTIFQYLAQFFQDPDALLAGMAKASCIPSGSRAVEVSFPGSCAPDSDFDFYVDSSARCSALDVAAMTPLPGLPTIVQYYYKDKEQLRRIIALPDCPDAAASVLRQMLAYLDDRDEFGRIHVLDNGFYVRMVQGRPTGSYGYSTSVAIITGQTMTTNGRRPLKVQLIFFKQPTDAEPGPAQRGPRFPAQRIVGRIFGDIINQHVH</sequence>
<reference evidence="6 7" key="1">
    <citation type="journal article" date="2011" name="PLoS Genet.">
        <title>Finished genome of the fungal wheat pathogen Mycosphaerella graminicola reveals dispensome structure, chromosome plasticity, and stealth pathogenesis.</title>
        <authorList>
            <person name="Goodwin S.B."/>
            <person name="Ben M'barek S."/>
            <person name="Dhillon B."/>
            <person name="Wittenberg A.H.J."/>
            <person name="Crane C.F."/>
            <person name="Hane J.K."/>
            <person name="Foster A.J."/>
            <person name="Van der Lee T.A.J."/>
            <person name="Grimwood J."/>
            <person name="Aerts A."/>
            <person name="Antoniw J."/>
            <person name="Bailey A."/>
            <person name="Bluhm B."/>
            <person name="Bowler J."/>
            <person name="Bristow J."/>
            <person name="van der Burgt A."/>
            <person name="Canto-Canche B."/>
            <person name="Churchill A.C.L."/>
            <person name="Conde-Ferraez L."/>
            <person name="Cools H.J."/>
            <person name="Coutinho P.M."/>
            <person name="Csukai M."/>
            <person name="Dehal P."/>
            <person name="De Wit P."/>
            <person name="Donzelli B."/>
            <person name="van de Geest H.C."/>
            <person name="van Ham R.C.H.J."/>
            <person name="Hammond-Kosack K.E."/>
            <person name="Henrissat B."/>
            <person name="Kilian A."/>
            <person name="Kobayashi A.K."/>
            <person name="Koopmann E."/>
            <person name="Kourmpetis Y."/>
            <person name="Kuzniar A."/>
            <person name="Lindquist E."/>
            <person name="Lombard V."/>
            <person name="Maliepaard C."/>
            <person name="Martins N."/>
            <person name="Mehrabi R."/>
            <person name="Nap J.P.H."/>
            <person name="Ponomarenko A."/>
            <person name="Rudd J.J."/>
            <person name="Salamov A."/>
            <person name="Schmutz J."/>
            <person name="Schouten H.J."/>
            <person name="Shapiro H."/>
            <person name="Stergiopoulos I."/>
            <person name="Torriani S.F.F."/>
            <person name="Tu H."/>
            <person name="de Vries R.P."/>
            <person name="Waalwijk C."/>
            <person name="Ware S.B."/>
            <person name="Wiebenga A."/>
            <person name="Zwiers L.-H."/>
            <person name="Oliver R.P."/>
            <person name="Grigoriev I.V."/>
            <person name="Kema G.H.J."/>
        </authorList>
    </citation>
    <scope>NUCLEOTIDE SEQUENCE [LARGE SCALE GENOMIC DNA]</scope>
    <source>
        <strain evidence="7">CBS 115943 / IPO323</strain>
    </source>
</reference>
<evidence type="ECO:0000256" key="4">
    <source>
        <dbReference type="SAM" id="MobiDB-lite"/>
    </source>
</evidence>
<dbReference type="PANTHER" id="PTHR22812">
    <property type="entry name" value="CHROMOBOX PROTEIN"/>
    <property type="match status" value="1"/>
</dbReference>
<protein>
    <recommendedName>
        <fullName evidence="5">Chromo domain-containing protein</fullName>
    </recommendedName>
</protein>
<dbReference type="KEGG" id="ztr:MYCGRDRAFT_98042"/>
<evidence type="ECO:0000313" key="7">
    <source>
        <dbReference type="Proteomes" id="UP000008062"/>
    </source>
</evidence>
<dbReference type="GeneID" id="13396751"/>
<dbReference type="InterPro" id="IPR016197">
    <property type="entry name" value="Chromo-like_dom_sf"/>
</dbReference>
<name>F9XS52_ZYMTI</name>
<dbReference type="InterPro" id="IPR051219">
    <property type="entry name" value="Heterochromatin_chromo-domain"/>
</dbReference>
<accession>F9XS52</accession>
<evidence type="ECO:0000256" key="2">
    <source>
        <dbReference type="ARBA" id="ARBA00011353"/>
    </source>
</evidence>
<dbReference type="OrthoDB" id="433924at2759"/>